<name>A0A7S1Y2N3_9STRA</name>
<accession>A0A7S1Y2N3</accession>
<gene>
    <name evidence="3" type="ORF">GOCE00092_LOCUS2678</name>
</gene>
<dbReference type="PANTHER" id="PTHR33473:SF17">
    <property type="entry name" value="ATP-DEPENDENT CLP PROTEASE ADAPTER PROTEIN CLPS1, CHLOROPLASTIC"/>
    <property type="match status" value="1"/>
</dbReference>
<evidence type="ECO:0000256" key="1">
    <source>
        <dbReference type="SAM" id="SignalP"/>
    </source>
</evidence>
<proteinExistence type="predicted"/>
<sequence length="168" mass="18692">MLKIAVLLVLFIATSTCGFVVRPPTGSSSVITTSHQRTSIQPLFMAGPASATETKTKVKQKVKQKSTVKVAAGEPVEKKREKFEDPRMWKVLLIGDEEYDDGHVVERITEIMEDIDENRAVQILKAAQAGGKAMIGVYPLEVAEVYKEQLLRSDPLIYSDLEEENKDN</sequence>
<dbReference type="Pfam" id="PF02617">
    <property type="entry name" value="ClpS"/>
    <property type="match status" value="1"/>
</dbReference>
<dbReference type="InterPro" id="IPR014719">
    <property type="entry name" value="Ribosomal_bL12_C/ClpS-like"/>
</dbReference>
<feature type="signal peptide" evidence="1">
    <location>
        <begin position="1"/>
        <end position="18"/>
    </location>
</feature>
<dbReference type="InterPro" id="IPR022935">
    <property type="entry name" value="ClpS"/>
</dbReference>
<dbReference type="GO" id="GO:0030163">
    <property type="term" value="P:protein catabolic process"/>
    <property type="evidence" value="ECO:0007669"/>
    <property type="project" value="InterPro"/>
</dbReference>
<dbReference type="InterPro" id="IPR003769">
    <property type="entry name" value="ClpS_core"/>
</dbReference>
<dbReference type="PANTHER" id="PTHR33473">
    <property type="entry name" value="ATP-DEPENDENT CLP PROTEASE ADAPTER PROTEIN CLPS1, CHLOROPLASTIC"/>
    <property type="match status" value="1"/>
</dbReference>
<dbReference type="AlphaFoldDB" id="A0A7S1Y2N3"/>
<dbReference type="SUPFAM" id="SSF54736">
    <property type="entry name" value="ClpS-like"/>
    <property type="match status" value="1"/>
</dbReference>
<evidence type="ECO:0000259" key="2">
    <source>
        <dbReference type="Pfam" id="PF02617"/>
    </source>
</evidence>
<protein>
    <recommendedName>
        <fullName evidence="2">Adaptor protein ClpS core domain-containing protein</fullName>
    </recommendedName>
</protein>
<feature type="chain" id="PRO_5031359983" description="Adaptor protein ClpS core domain-containing protein" evidence="1">
    <location>
        <begin position="19"/>
        <end position="168"/>
    </location>
</feature>
<feature type="domain" description="Adaptor protein ClpS core" evidence="2">
    <location>
        <begin position="85"/>
        <end position="152"/>
    </location>
</feature>
<dbReference type="GO" id="GO:0006508">
    <property type="term" value="P:proteolysis"/>
    <property type="evidence" value="ECO:0007669"/>
    <property type="project" value="InterPro"/>
</dbReference>
<dbReference type="EMBL" id="HBGK01005006">
    <property type="protein sequence ID" value="CAD9273770.1"/>
    <property type="molecule type" value="Transcribed_RNA"/>
</dbReference>
<evidence type="ECO:0000313" key="3">
    <source>
        <dbReference type="EMBL" id="CAD9273770.1"/>
    </source>
</evidence>
<keyword evidence="1" id="KW-0732">Signal</keyword>
<dbReference type="Gene3D" id="3.30.1390.10">
    <property type="match status" value="1"/>
</dbReference>
<reference evidence="3" key="1">
    <citation type="submission" date="2021-01" db="EMBL/GenBank/DDBJ databases">
        <authorList>
            <person name="Corre E."/>
            <person name="Pelletier E."/>
            <person name="Niang G."/>
            <person name="Scheremetjew M."/>
            <person name="Finn R."/>
            <person name="Kale V."/>
            <person name="Holt S."/>
            <person name="Cochrane G."/>
            <person name="Meng A."/>
            <person name="Brown T."/>
            <person name="Cohen L."/>
        </authorList>
    </citation>
    <scope>NUCLEOTIDE SEQUENCE</scope>
    <source>
        <strain evidence="3">CCMP 410</strain>
    </source>
</reference>
<organism evidence="3">
    <name type="scientific">Grammatophora oceanica</name>
    <dbReference type="NCBI Taxonomy" id="210454"/>
    <lineage>
        <taxon>Eukaryota</taxon>
        <taxon>Sar</taxon>
        <taxon>Stramenopiles</taxon>
        <taxon>Ochrophyta</taxon>
        <taxon>Bacillariophyta</taxon>
        <taxon>Fragilariophyceae</taxon>
        <taxon>Fragilariophycidae</taxon>
        <taxon>Rhabdonematales</taxon>
        <taxon>Grammatophoraceae</taxon>
        <taxon>Grammatophora</taxon>
    </lineage>
</organism>